<evidence type="ECO:0000256" key="1">
    <source>
        <dbReference type="SAM" id="Phobius"/>
    </source>
</evidence>
<comment type="caution">
    <text evidence="2">The sequence shown here is derived from an EMBL/GenBank/DDBJ whole genome shotgun (WGS) entry which is preliminary data.</text>
</comment>
<feature type="transmembrane region" description="Helical" evidence="1">
    <location>
        <begin position="99"/>
        <end position="132"/>
    </location>
</feature>
<proteinExistence type="predicted"/>
<protein>
    <submittedName>
        <fullName evidence="2">Uncharacterized protein</fullName>
    </submittedName>
</protein>
<name>A0ABU2AZ00_9MICC</name>
<evidence type="ECO:0000313" key="3">
    <source>
        <dbReference type="Proteomes" id="UP001183794"/>
    </source>
</evidence>
<keyword evidence="1" id="KW-0472">Membrane</keyword>
<dbReference type="Proteomes" id="UP001183794">
    <property type="component" value="Unassembled WGS sequence"/>
</dbReference>
<feature type="transmembrane region" description="Helical" evidence="1">
    <location>
        <begin position="32"/>
        <end position="55"/>
    </location>
</feature>
<accession>A0ABU2AZ00</accession>
<evidence type="ECO:0000313" key="2">
    <source>
        <dbReference type="EMBL" id="MDR7345783.1"/>
    </source>
</evidence>
<reference evidence="2 3" key="1">
    <citation type="submission" date="2023-07" db="EMBL/GenBank/DDBJ databases">
        <title>Sequencing the genomes of 1000 actinobacteria strains.</title>
        <authorList>
            <person name="Klenk H.-P."/>
        </authorList>
    </citation>
    <scope>NUCLEOTIDE SEQUENCE [LARGE SCALE GENOMIC DNA]</scope>
    <source>
        <strain evidence="2 3">DSM 22966</strain>
    </source>
</reference>
<organism evidence="2 3">
    <name type="scientific">Enteractinococcus fodinae</name>
    <dbReference type="NCBI Taxonomy" id="684663"/>
    <lineage>
        <taxon>Bacteria</taxon>
        <taxon>Bacillati</taxon>
        <taxon>Actinomycetota</taxon>
        <taxon>Actinomycetes</taxon>
        <taxon>Micrococcales</taxon>
        <taxon>Micrococcaceae</taxon>
    </lineage>
</organism>
<keyword evidence="1" id="KW-0812">Transmembrane</keyword>
<feature type="transmembrane region" description="Helical" evidence="1">
    <location>
        <begin position="67"/>
        <end position="93"/>
    </location>
</feature>
<sequence length="140" mass="14805">MSVVMGALIASGSLVLSAVVHRMTLIQDDLIAIGMAVIPVGLTLISALVLVGYSWRRRRKGLTLRPALTWLIVWSVVGVPVLAVGSHSIPYLLGAGSEYGQAAVAIICLYLMLHGWWIALLISAGIAVGVGLHRRQTPAS</sequence>
<keyword evidence="1" id="KW-1133">Transmembrane helix</keyword>
<dbReference type="EMBL" id="JAVDYJ010000001">
    <property type="protein sequence ID" value="MDR7345783.1"/>
    <property type="molecule type" value="Genomic_DNA"/>
</dbReference>
<keyword evidence="3" id="KW-1185">Reference proteome</keyword>
<gene>
    <name evidence="2" type="ORF">J2S62_000040</name>
</gene>